<evidence type="ECO:0000256" key="3">
    <source>
        <dbReference type="ARBA" id="ARBA00004629"/>
    </source>
</evidence>
<feature type="non-terminal residue" evidence="20">
    <location>
        <position position="1"/>
    </location>
</feature>
<dbReference type="GO" id="GO:0051301">
    <property type="term" value="P:cell division"/>
    <property type="evidence" value="ECO:0007669"/>
    <property type="project" value="UniProtKB-KW"/>
</dbReference>
<evidence type="ECO:0000256" key="2">
    <source>
        <dbReference type="ARBA" id="ARBA00004186"/>
    </source>
</evidence>
<dbReference type="AlphaFoldDB" id="A0A395I0K7"/>
<evidence type="ECO:0000256" key="17">
    <source>
        <dbReference type="ARBA" id="ARBA00030568"/>
    </source>
</evidence>
<accession>A0A395I0K7</accession>
<reference evidence="20 21" key="1">
    <citation type="submission" date="2018-02" db="EMBL/GenBank/DDBJ databases">
        <title>The genomes of Aspergillus section Nigri reveals drivers in fungal speciation.</title>
        <authorList>
            <consortium name="DOE Joint Genome Institute"/>
            <person name="Vesth T.C."/>
            <person name="Nybo J."/>
            <person name="Theobald S."/>
            <person name="Brandl J."/>
            <person name="Frisvad J.C."/>
            <person name="Nielsen K.F."/>
            <person name="Lyhne E.K."/>
            <person name="Kogle M.E."/>
            <person name="Kuo A."/>
            <person name="Riley R."/>
            <person name="Clum A."/>
            <person name="Nolan M."/>
            <person name="Lipzen A."/>
            <person name="Salamov A."/>
            <person name="Henrissat B."/>
            <person name="Wiebenga A."/>
            <person name="De vries R.P."/>
            <person name="Grigoriev I.V."/>
            <person name="Mortensen U.H."/>
            <person name="Andersen M.R."/>
            <person name="Baker S.E."/>
        </authorList>
    </citation>
    <scope>NUCLEOTIDE SEQUENCE [LARGE SCALE GENOMIC DNA]</scope>
    <source>
        <strain evidence="20 21">CBS 101889</strain>
    </source>
</reference>
<evidence type="ECO:0000256" key="19">
    <source>
        <dbReference type="SAM" id="MobiDB-lite"/>
    </source>
</evidence>
<feature type="compositionally biased region" description="Polar residues" evidence="19">
    <location>
        <begin position="114"/>
        <end position="126"/>
    </location>
</feature>
<evidence type="ECO:0000313" key="20">
    <source>
        <dbReference type="EMBL" id="RAL13600.1"/>
    </source>
</evidence>
<dbReference type="Pfam" id="PF08654">
    <property type="entry name" value="DASH_Dad2"/>
    <property type="match status" value="1"/>
</dbReference>
<dbReference type="GO" id="GO:0044732">
    <property type="term" value="C:mitotic spindle pole body"/>
    <property type="evidence" value="ECO:0007669"/>
    <property type="project" value="TreeGrafter"/>
</dbReference>
<evidence type="ECO:0000256" key="10">
    <source>
        <dbReference type="ARBA" id="ARBA00022776"/>
    </source>
</evidence>
<evidence type="ECO:0000256" key="11">
    <source>
        <dbReference type="ARBA" id="ARBA00022829"/>
    </source>
</evidence>
<keyword evidence="12" id="KW-0995">Kinetochore</keyword>
<dbReference type="Proteomes" id="UP000248961">
    <property type="component" value="Unassembled WGS sequence"/>
</dbReference>
<evidence type="ECO:0000256" key="4">
    <source>
        <dbReference type="ARBA" id="ARBA00005501"/>
    </source>
</evidence>
<evidence type="ECO:0000256" key="9">
    <source>
        <dbReference type="ARBA" id="ARBA00022701"/>
    </source>
</evidence>
<dbReference type="InterPro" id="IPR013963">
    <property type="entry name" value="DASH_Dad2"/>
</dbReference>
<dbReference type="VEuPathDB" id="FungiDB:BO97DRAFT_342515"/>
<evidence type="ECO:0000256" key="8">
    <source>
        <dbReference type="ARBA" id="ARBA00022618"/>
    </source>
</evidence>
<keyword evidence="16" id="KW-0137">Centromere</keyword>
<evidence type="ECO:0000256" key="15">
    <source>
        <dbReference type="ARBA" id="ARBA00023306"/>
    </source>
</evidence>
<keyword evidence="11" id="KW-0159">Chromosome partition</keyword>
<evidence type="ECO:0000256" key="1">
    <source>
        <dbReference type="ARBA" id="ARBA00004123"/>
    </source>
</evidence>
<evidence type="ECO:0000256" key="7">
    <source>
        <dbReference type="ARBA" id="ARBA00022490"/>
    </source>
</evidence>
<gene>
    <name evidence="20" type="ORF">BO97DRAFT_342515</name>
</gene>
<evidence type="ECO:0000256" key="5">
    <source>
        <dbReference type="ARBA" id="ARBA00020260"/>
    </source>
</evidence>
<keyword evidence="13" id="KW-0206">Cytoskeleton</keyword>
<evidence type="ECO:0000256" key="13">
    <source>
        <dbReference type="ARBA" id="ARBA00023212"/>
    </source>
</evidence>
<dbReference type="GO" id="GO:1990023">
    <property type="term" value="C:mitotic spindle midzone"/>
    <property type="evidence" value="ECO:0007669"/>
    <property type="project" value="TreeGrafter"/>
</dbReference>
<evidence type="ECO:0000313" key="21">
    <source>
        <dbReference type="Proteomes" id="UP000248961"/>
    </source>
</evidence>
<evidence type="ECO:0000256" key="6">
    <source>
        <dbReference type="ARBA" id="ARBA00022454"/>
    </source>
</evidence>
<dbReference type="GO" id="GO:0000278">
    <property type="term" value="P:mitotic cell cycle"/>
    <property type="evidence" value="ECO:0007669"/>
    <property type="project" value="InterPro"/>
</dbReference>
<dbReference type="PANTHER" id="PTHR28036:SF1">
    <property type="entry name" value="DASH COMPLEX SUBUNIT DAD2"/>
    <property type="match status" value="1"/>
</dbReference>
<organism evidence="20 21">
    <name type="scientific">Aspergillus homomorphus (strain CBS 101889)</name>
    <dbReference type="NCBI Taxonomy" id="1450537"/>
    <lineage>
        <taxon>Eukaryota</taxon>
        <taxon>Fungi</taxon>
        <taxon>Dikarya</taxon>
        <taxon>Ascomycota</taxon>
        <taxon>Pezizomycotina</taxon>
        <taxon>Eurotiomycetes</taxon>
        <taxon>Eurotiomycetidae</taxon>
        <taxon>Eurotiales</taxon>
        <taxon>Aspergillaceae</taxon>
        <taxon>Aspergillus</taxon>
        <taxon>Aspergillus subgen. Circumdati</taxon>
    </lineage>
</organism>
<dbReference type="RefSeq" id="XP_025552754.1">
    <property type="nucleotide sequence ID" value="XM_025691675.1"/>
</dbReference>
<name>A0A395I0K7_ASPHC</name>
<keyword evidence="6" id="KW-0158">Chromosome</keyword>
<keyword evidence="14" id="KW-0539">Nucleus</keyword>
<keyword evidence="8" id="KW-0132">Cell division</keyword>
<keyword evidence="7" id="KW-0963">Cytoplasm</keyword>
<feature type="coiled-coil region" evidence="18">
    <location>
        <begin position="34"/>
        <end position="71"/>
    </location>
</feature>
<feature type="region of interest" description="Disordered" evidence="19">
    <location>
        <begin position="111"/>
        <end position="144"/>
    </location>
</feature>
<dbReference type="PANTHER" id="PTHR28036">
    <property type="entry name" value="DASH COMPLEX SUBUNIT DAD2"/>
    <property type="match status" value="1"/>
</dbReference>
<dbReference type="EMBL" id="KZ824278">
    <property type="protein sequence ID" value="RAL13600.1"/>
    <property type="molecule type" value="Genomic_DNA"/>
</dbReference>
<dbReference type="GO" id="GO:0008608">
    <property type="term" value="P:attachment of spindle microtubules to kinetochore"/>
    <property type="evidence" value="ECO:0007669"/>
    <property type="project" value="TreeGrafter"/>
</dbReference>
<protein>
    <recommendedName>
        <fullName evidence="5">DASH complex subunit DAD2</fullName>
    </recommendedName>
    <alternativeName>
        <fullName evidence="17">Outer kinetochore protein DAD2</fullName>
    </alternativeName>
</protein>
<dbReference type="GO" id="GO:0005874">
    <property type="term" value="C:microtubule"/>
    <property type="evidence" value="ECO:0007669"/>
    <property type="project" value="UniProtKB-KW"/>
</dbReference>
<evidence type="ECO:0000256" key="16">
    <source>
        <dbReference type="ARBA" id="ARBA00023328"/>
    </source>
</evidence>
<evidence type="ECO:0000256" key="12">
    <source>
        <dbReference type="ARBA" id="ARBA00022838"/>
    </source>
</evidence>
<dbReference type="GO" id="GO:0042729">
    <property type="term" value="C:DASH complex"/>
    <property type="evidence" value="ECO:0007669"/>
    <property type="project" value="InterPro"/>
</dbReference>
<dbReference type="GeneID" id="37195964"/>
<keyword evidence="15" id="KW-0131">Cell cycle</keyword>
<dbReference type="STRING" id="1450537.A0A395I0K7"/>
<dbReference type="OrthoDB" id="3230169at2759"/>
<keyword evidence="21" id="KW-1185">Reference proteome</keyword>
<evidence type="ECO:0000256" key="18">
    <source>
        <dbReference type="SAM" id="Coils"/>
    </source>
</evidence>
<evidence type="ECO:0000256" key="14">
    <source>
        <dbReference type="ARBA" id="ARBA00023242"/>
    </source>
</evidence>
<comment type="subcellular location">
    <subcellularLocation>
        <location evidence="3">Chromosome</location>
        <location evidence="3">Centromere</location>
        <location evidence="3">Kinetochore</location>
    </subcellularLocation>
    <subcellularLocation>
        <location evidence="2">Cytoplasm</location>
        <location evidence="2">Cytoskeleton</location>
        <location evidence="2">Spindle</location>
    </subcellularLocation>
    <subcellularLocation>
        <location evidence="1">Nucleus</location>
    </subcellularLocation>
</comment>
<keyword evidence="9" id="KW-0493">Microtubule</keyword>
<keyword evidence="10" id="KW-0498">Mitosis</keyword>
<proteinExistence type="inferred from homology"/>
<comment type="similarity">
    <text evidence="4">Belongs to the DASH complex DAD2 family.</text>
</comment>
<keyword evidence="18" id="KW-0175">Coiled coil</keyword>
<sequence length="144" mass="15239">IAYPFHSTTMLPSSTSAAASFRSPNQPSAIAQQSSALAARIASKKAELENLKQLRDMSSALAGQMQSLEAKIGTLRDGTEAVACVLTNWDNVLRAIGMASALMMSLIVNPVSPRPTSKGESSNSPLPATLVRVPVENRVTSEDR</sequence>